<dbReference type="PANTHER" id="PTHR21237:SF23">
    <property type="entry name" value="GRPE PROTEIN HOMOLOG, MITOCHONDRIAL"/>
    <property type="match status" value="1"/>
</dbReference>
<organism evidence="13 14">
    <name type="scientific">Holospora obtusa F1</name>
    <dbReference type="NCBI Taxonomy" id="1399147"/>
    <lineage>
        <taxon>Bacteria</taxon>
        <taxon>Pseudomonadati</taxon>
        <taxon>Pseudomonadota</taxon>
        <taxon>Alphaproteobacteria</taxon>
        <taxon>Holosporales</taxon>
        <taxon>Holosporaceae</taxon>
        <taxon>Holospora</taxon>
    </lineage>
</organism>
<dbReference type="EMBL" id="AWTR02000059">
    <property type="protein sequence ID" value="ETZ07226.1"/>
    <property type="molecule type" value="Genomic_DNA"/>
</dbReference>
<dbReference type="SUPFAM" id="SSF58014">
    <property type="entry name" value="Coiled-coil domain of nucleotide exchange factor GrpE"/>
    <property type="match status" value="1"/>
</dbReference>
<protein>
    <recommendedName>
        <fullName evidence="8 10">Protein GrpE</fullName>
    </recommendedName>
    <alternativeName>
        <fullName evidence="9 10">HSP-70 cofactor</fullName>
    </alternativeName>
</protein>
<evidence type="ECO:0000256" key="8">
    <source>
        <dbReference type="ARBA" id="ARBA00072274"/>
    </source>
</evidence>
<comment type="similarity">
    <text evidence="2 10 11">Belongs to the GrpE family.</text>
</comment>
<dbReference type="STRING" id="1399147.P618_200623"/>
<comment type="subunit">
    <text evidence="3 10">Homodimer.</text>
</comment>
<evidence type="ECO:0000256" key="12">
    <source>
        <dbReference type="SAM" id="Coils"/>
    </source>
</evidence>
<evidence type="ECO:0000256" key="11">
    <source>
        <dbReference type="RuleBase" id="RU004478"/>
    </source>
</evidence>
<dbReference type="Gene3D" id="3.90.20.20">
    <property type="match status" value="1"/>
</dbReference>
<evidence type="ECO:0000313" key="14">
    <source>
        <dbReference type="Proteomes" id="UP000019112"/>
    </source>
</evidence>
<dbReference type="SUPFAM" id="SSF51064">
    <property type="entry name" value="Head domain of nucleotide exchange factor GrpE"/>
    <property type="match status" value="1"/>
</dbReference>
<dbReference type="RefSeq" id="WP_021827245.1">
    <property type="nucleotide sequence ID" value="NZ_AWTR02000059.1"/>
</dbReference>
<evidence type="ECO:0000313" key="13">
    <source>
        <dbReference type="EMBL" id="ETZ07226.1"/>
    </source>
</evidence>
<dbReference type="Pfam" id="PF01025">
    <property type="entry name" value="GrpE"/>
    <property type="match status" value="1"/>
</dbReference>
<evidence type="ECO:0000256" key="1">
    <source>
        <dbReference type="ARBA" id="ARBA00004496"/>
    </source>
</evidence>
<keyword evidence="12" id="KW-0175">Coiled coil</keyword>
<dbReference type="CDD" id="cd00446">
    <property type="entry name" value="GrpE"/>
    <property type="match status" value="1"/>
</dbReference>
<keyword evidence="14" id="KW-1185">Reference proteome</keyword>
<evidence type="ECO:0000256" key="2">
    <source>
        <dbReference type="ARBA" id="ARBA00009054"/>
    </source>
</evidence>
<sequence>MTEDLEKESQHLHTEKDESCGMCAKEEVKILEEKVQNLEKERLLIMAEAENRCRRVETSSKDREQFTLSSFAKELLVVADSLQCALSGKESEENSAFYKGIQLTSSLLQNVFEKFGVTRITPLHHVFNPELHQAIKEVPDAQHERGIVIEVLQEGYTLHHRVLRAALVVVSSGKEQ</sequence>
<dbReference type="GO" id="GO:0042803">
    <property type="term" value="F:protein homodimerization activity"/>
    <property type="evidence" value="ECO:0007669"/>
    <property type="project" value="InterPro"/>
</dbReference>
<comment type="subcellular location">
    <subcellularLocation>
        <location evidence="1 10">Cytoplasm</location>
    </subcellularLocation>
</comment>
<dbReference type="GO" id="GO:0051082">
    <property type="term" value="F:unfolded protein binding"/>
    <property type="evidence" value="ECO:0007669"/>
    <property type="project" value="TreeGrafter"/>
</dbReference>
<gene>
    <name evidence="10" type="primary">grpE</name>
    <name evidence="13" type="ORF">P618_200623</name>
</gene>
<evidence type="ECO:0000256" key="7">
    <source>
        <dbReference type="ARBA" id="ARBA00053401"/>
    </source>
</evidence>
<dbReference type="PANTHER" id="PTHR21237">
    <property type="entry name" value="GRPE PROTEIN"/>
    <property type="match status" value="1"/>
</dbReference>
<keyword evidence="5 10" id="KW-0346">Stress response</keyword>
<dbReference type="OrthoDB" id="9789811at2"/>
<keyword evidence="4 10" id="KW-0963">Cytoplasm</keyword>
<evidence type="ECO:0000256" key="3">
    <source>
        <dbReference type="ARBA" id="ARBA00011738"/>
    </source>
</evidence>
<comment type="caution">
    <text evidence="13">The sequence shown here is derived from an EMBL/GenBank/DDBJ whole genome shotgun (WGS) entry which is preliminary data.</text>
</comment>
<reference evidence="13 14" key="1">
    <citation type="journal article" date="2014" name="FEMS Microbiol. Lett.">
        <title>Draft genome sequences of three Holospora species (Holospora obtusa, Holospora undulata, and Holospora elegans), endonuclear symbiotic bacteria of the ciliate Paramecium caudatum.</title>
        <authorList>
            <person name="Dohra H."/>
            <person name="Tanaka K."/>
            <person name="Suzuki T."/>
            <person name="Fujishima M."/>
            <person name="Suzuki H."/>
        </authorList>
    </citation>
    <scope>NUCLEOTIDE SEQUENCE [LARGE SCALE GENOMIC DNA]</scope>
    <source>
        <strain evidence="13 14">F1</strain>
    </source>
</reference>
<dbReference type="Proteomes" id="UP000019112">
    <property type="component" value="Unassembled WGS sequence"/>
</dbReference>
<dbReference type="GO" id="GO:0005737">
    <property type="term" value="C:cytoplasm"/>
    <property type="evidence" value="ECO:0007669"/>
    <property type="project" value="UniProtKB-SubCell"/>
</dbReference>
<name>W6TE75_HOLOB</name>
<dbReference type="GO" id="GO:0051087">
    <property type="term" value="F:protein-folding chaperone binding"/>
    <property type="evidence" value="ECO:0007669"/>
    <property type="project" value="InterPro"/>
</dbReference>
<dbReference type="GO" id="GO:0000774">
    <property type="term" value="F:adenyl-nucleotide exchange factor activity"/>
    <property type="evidence" value="ECO:0007669"/>
    <property type="project" value="InterPro"/>
</dbReference>
<dbReference type="InterPro" id="IPR000740">
    <property type="entry name" value="GrpE"/>
</dbReference>
<dbReference type="AlphaFoldDB" id="W6TE75"/>
<dbReference type="FunFam" id="2.30.22.10:FF:000001">
    <property type="entry name" value="Protein GrpE"/>
    <property type="match status" value="1"/>
</dbReference>
<keyword evidence="6 10" id="KW-0143">Chaperone</keyword>
<evidence type="ECO:0000256" key="4">
    <source>
        <dbReference type="ARBA" id="ARBA00022490"/>
    </source>
</evidence>
<evidence type="ECO:0000256" key="10">
    <source>
        <dbReference type="HAMAP-Rule" id="MF_01151"/>
    </source>
</evidence>
<dbReference type="eggNOG" id="COG0576">
    <property type="taxonomic scope" value="Bacteria"/>
</dbReference>
<dbReference type="HAMAP" id="MF_01151">
    <property type="entry name" value="GrpE"/>
    <property type="match status" value="1"/>
</dbReference>
<feature type="coiled-coil region" evidence="12">
    <location>
        <begin position="21"/>
        <end position="48"/>
    </location>
</feature>
<proteinExistence type="inferred from homology"/>
<evidence type="ECO:0000256" key="5">
    <source>
        <dbReference type="ARBA" id="ARBA00023016"/>
    </source>
</evidence>
<dbReference type="InterPro" id="IPR013805">
    <property type="entry name" value="GrpE_CC"/>
</dbReference>
<dbReference type="PRINTS" id="PR00773">
    <property type="entry name" value="GRPEPROTEIN"/>
</dbReference>
<dbReference type="GO" id="GO:0006457">
    <property type="term" value="P:protein folding"/>
    <property type="evidence" value="ECO:0007669"/>
    <property type="project" value="InterPro"/>
</dbReference>
<evidence type="ECO:0000256" key="9">
    <source>
        <dbReference type="ARBA" id="ARBA00076414"/>
    </source>
</evidence>
<accession>W6TE75</accession>
<dbReference type="Gene3D" id="2.30.22.10">
    <property type="entry name" value="Head domain of nucleotide exchange factor GrpE"/>
    <property type="match status" value="1"/>
</dbReference>
<evidence type="ECO:0000256" key="6">
    <source>
        <dbReference type="ARBA" id="ARBA00023186"/>
    </source>
</evidence>
<dbReference type="InterPro" id="IPR009012">
    <property type="entry name" value="GrpE_head"/>
</dbReference>
<comment type="function">
    <text evidence="7 10">Participates actively in the response to hyperosmotic and heat shock by preventing the aggregation of stress-denatured proteins, in association with DnaK and GrpE. It is the nucleotide exchange factor for DnaK and may function as a thermosensor. Unfolded proteins bind initially to DnaJ; upon interaction with the DnaJ-bound protein, DnaK hydrolyzes its bound ATP, resulting in the formation of a stable complex. GrpE releases ADP from DnaK; ATP binding to DnaK triggers the release of the substrate protein, thus completing the reaction cycle. Several rounds of ATP-dependent interactions between DnaJ, DnaK and GrpE are required for fully efficient folding.</text>
</comment>